<dbReference type="PANTHER" id="PTHR33375:SF1">
    <property type="entry name" value="CHROMOSOME-PARTITIONING PROTEIN PARB-RELATED"/>
    <property type="match status" value="1"/>
</dbReference>
<dbReference type="KEGG" id="saco:SAME_02486"/>
<evidence type="ECO:0000256" key="2">
    <source>
        <dbReference type="ARBA" id="ARBA00006295"/>
    </source>
</evidence>
<dbReference type="Gene3D" id="3.90.1530.30">
    <property type="match status" value="1"/>
</dbReference>
<dbReference type="InterPro" id="IPR036086">
    <property type="entry name" value="ParB/Sulfiredoxin_sf"/>
</dbReference>
<name>A0A239XME3_STRAI</name>
<reference evidence="6 7" key="1">
    <citation type="submission" date="2017-06" db="EMBL/GenBank/DDBJ databases">
        <authorList>
            <consortium name="Pathogen Informatics"/>
        </authorList>
    </citation>
    <scope>NUCLEOTIDE SEQUENCE [LARGE SCALE GENOMIC DNA]</scope>
    <source>
        <strain evidence="6 7">NCTC11291</strain>
    </source>
</reference>
<dbReference type="InterPro" id="IPR041468">
    <property type="entry name" value="HTH_ParB/Spo0J"/>
</dbReference>
<dbReference type="OrthoDB" id="9802051at2"/>
<dbReference type="FunFam" id="3.90.1530.30:FF:000001">
    <property type="entry name" value="Chromosome partitioning protein ParB"/>
    <property type="match status" value="1"/>
</dbReference>
<dbReference type="PANTHER" id="PTHR33375">
    <property type="entry name" value="CHROMOSOME-PARTITIONING PROTEIN PARB-RELATED"/>
    <property type="match status" value="1"/>
</dbReference>
<dbReference type="Pfam" id="PF17762">
    <property type="entry name" value="HTH_ParB"/>
    <property type="match status" value="1"/>
</dbReference>
<dbReference type="InterPro" id="IPR004437">
    <property type="entry name" value="ParB/RepB/Spo0J"/>
</dbReference>
<dbReference type="SUPFAM" id="SSF110849">
    <property type="entry name" value="ParB/Sulfiredoxin"/>
    <property type="match status" value="1"/>
</dbReference>
<dbReference type="GO" id="GO:0007059">
    <property type="term" value="P:chromosome segregation"/>
    <property type="evidence" value="ECO:0007669"/>
    <property type="project" value="UniProtKB-KW"/>
</dbReference>
<dbReference type="AlphaFoldDB" id="A0A239XME3"/>
<evidence type="ECO:0000256" key="1">
    <source>
        <dbReference type="ARBA" id="ARBA00004453"/>
    </source>
</evidence>
<comment type="similarity">
    <text evidence="2">Belongs to the ParB family.</text>
</comment>
<dbReference type="SUPFAM" id="SSF109709">
    <property type="entry name" value="KorB DNA-binding domain-like"/>
    <property type="match status" value="1"/>
</dbReference>
<accession>A0A239XME3</accession>
<dbReference type="GO" id="GO:0003677">
    <property type="term" value="F:DNA binding"/>
    <property type="evidence" value="ECO:0007669"/>
    <property type="project" value="UniProtKB-KW"/>
</dbReference>
<dbReference type="SMART" id="SM00470">
    <property type="entry name" value="ParB"/>
    <property type="match status" value="1"/>
</dbReference>
<dbReference type="Pfam" id="PF02195">
    <property type="entry name" value="ParB_N"/>
    <property type="match status" value="1"/>
</dbReference>
<protein>
    <submittedName>
        <fullName evidence="6">SpoJ</fullName>
    </submittedName>
</protein>
<dbReference type="GO" id="GO:0005694">
    <property type="term" value="C:chromosome"/>
    <property type="evidence" value="ECO:0007669"/>
    <property type="project" value="TreeGrafter"/>
</dbReference>
<dbReference type="RefSeq" id="WP_095123681.1">
    <property type="nucleotide sequence ID" value="NZ_LT906454.1"/>
</dbReference>
<comment type="subcellular location">
    <subcellularLocation>
        <location evidence="1">Cytoplasm</location>
        <location evidence="1">Nucleoid</location>
    </subcellularLocation>
</comment>
<dbReference type="FunFam" id="1.10.10.2830:FF:000001">
    <property type="entry name" value="Chromosome partitioning protein ParB"/>
    <property type="match status" value="1"/>
</dbReference>
<dbReference type="GO" id="GO:0009295">
    <property type="term" value="C:nucleoid"/>
    <property type="evidence" value="ECO:0007669"/>
    <property type="project" value="UniProtKB-SubCell"/>
</dbReference>
<dbReference type="InterPro" id="IPR057240">
    <property type="entry name" value="ParB_dimer_C"/>
</dbReference>
<dbReference type="InterPro" id="IPR050336">
    <property type="entry name" value="Chromosome_partition/occlusion"/>
</dbReference>
<evidence type="ECO:0000313" key="7">
    <source>
        <dbReference type="Proteomes" id="UP000215144"/>
    </source>
</evidence>
<keyword evidence="3" id="KW-0159">Chromosome partition</keyword>
<feature type="domain" description="ParB-like N-terminal" evidence="5">
    <location>
        <begin position="6"/>
        <end position="96"/>
    </location>
</feature>
<evidence type="ECO:0000313" key="6">
    <source>
        <dbReference type="EMBL" id="SNV48209.1"/>
    </source>
</evidence>
<dbReference type="EMBL" id="LT906454">
    <property type="protein sequence ID" value="SNV48209.1"/>
    <property type="molecule type" value="Genomic_DNA"/>
</dbReference>
<evidence type="ECO:0000256" key="4">
    <source>
        <dbReference type="ARBA" id="ARBA00023125"/>
    </source>
</evidence>
<dbReference type="NCBIfam" id="TIGR00180">
    <property type="entry name" value="parB_part"/>
    <property type="match status" value="1"/>
</dbReference>
<gene>
    <name evidence="6" type="primary">parB_2</name>
    <name evidence="6" type="ORF">SAMEA4504048_02486</name>
</gene>
<organism evidence="6 7">
    <name type="scientific">Streptococcus acidominimus</name>
    <dbReference type="NCBI Taxonomy" id="1326"/>
    <lineage>
        <taxon>Bacteria</taxon>
        <taxon>Bacillati</taxon>
        <taxon>Bacillota</taxon>
        <taxon>Bacilli</taxon>
        <taxon>Lactobacillales</taxon>
        <taxon>Streptococcaceae</taxon>
        <taxon>Streptococcus</taxon>
    </lineage>
</organism>
<dbReference type="InterPro" id="IPR003115">
    <property type="entry name" value="ParB_N"/>
</dbReference>
<keyword evidence="4" id="KW-0238">DNA-binding</keyword>
<dbReference type="CDD" id="cd16393">
    <property type="entry name" value="SPO0J_N"/>
    <property type="match status" value="1"/>
</dbReference>
<evidence type="ECO:0000259" key="5">
    <source>
        <dbReference type="SMART" id="SM00470"/>
    </source>
</evidence>
<dbReference type="Gene3D" id="1.10.10.2830">
    <property type="match status" value="1"/>
</dbReference>
<proteinExistence type="inferred from homology"/>
<dbReference type="Proteomes" id="UP000215144">
    <property type="component" value="Chromosome 1"/>
</dbReference>
<evidence type="ECO:0000256" key="3">
    <source>
        <dbReference type="ARBA" id="ARBA00022829"/>
    </source>
</evidence>
<dbReference type="Pfam" id="PF23552">
    <property type="entry name" value="ParB_C"/>
    <property type="match status" value="1"/>
</dbReference>
<sequence length="255" mass="29185">MKDILKEIAISDITTNPNQPRQIFKEDHIQSLAQSIANNGLIQPIVVRPSDIIGYELIAGERRLRAHQYLGKTTIKALITEASYQESMKQALVENLQRADLNPIEEAKAYQNILDKLSLTHQELADLVSKSRPYISNQIRLLQLSPSLQDAIIADQISPGHARLILALPKEQQDHWFQKIIQHQWSVHQLEKELKKQSQRPKAQLGDPFKADIEKELQKTLGLPIHISGFQQKKGQITISFQNEEEFNRVINMLK</sequence>
<dbReference type="GO" id="GO:0045881">
    <property type="term" value="P:positive regulation of sporulation resulting in formation of a cellular spore"/>
    <property type="evidence" value="ECO:0007669"/>
    <property type="project" value="TreeGrafter"/>
</dbReference>